<dbReference type="EMBL" id="RXLQ01000009">
    <property type="protein sequence ID" value="RSZ57696.1"/>
    <property type="molecule type" value="Genomic_DNA"/>
</dbReference>
<dbReference type="Proteomes" id="UP000278085">
    <property type="component" value="Unassembled WGS sequence"/>
</dbReference>
<dbReference type="SUPFAM" id="SSF52172">
    <property type="entry name" value="CheY-like"/>
    <property type="match status" value="1"/>
</dbReference>
<keyword evidence="2" id="KW-1185">Reference proteome</keyword>
<evidence type="ECO:0000313" key="2">
    <source>
        <dbReference type="Proteomes" id="UP000278085"/>
    </source>
</evidence>
<sequence length="203" mass="20419">MMARAHDESAGGAPAGSTELFEQMRQEFTMTLLHEGTPEQLPAGLGTLAAATAGGAHPGIAALLELAASYRVQLAYQIRCVLDAQAARAGAACAGPAPRVLLIETDETLRRTVAALLEPGCHLVLAASVADAATLLAGARFRLVVADSGVSGVAALLAAYAGWDGAAPVLLFCGGQAHAASAGGQLALALRAFGRADPLRGGR</sequence>
<proteinExistence type="predicted"/>
<accession>A0A430HJI5</accession>
<dbReference type="RefSeq" id="WP_126075505.1">
    <property type="nucleotide sequence ID" value="NZ_CP051166.1"/>
</dbReference>
<gene>
    <name evidence="1" type="ORF">EJB06_18620</name>
</gene>
<dbReference type="Gene3D" id="3.40.50.2300">
    <property type="match status" value="1"/>
</dbReference>
<organism evidence="1 2">
    <name type="scientific">Massilia atriviolacea</name>
    <dbReference type="NCBI Taxonomy" id="2495579"/>
    <lineage>
        <taxon>Bacteria</taxon>
        <taxon>Pseudomonadati</taxon>
        <taxon>Pseudomonadota</taxon>
        <taxon>Betaproteobacteria</taxon>
        <taxon>Burkholderiales</taxon>
        <taxon>Oxalobacteraceae</taxon>
        <taxon>Telluria group</taxon>
        <taxon>Massilia</taxon>
    </lineage>
</organism>
<dbReference type="AlphaFoldDB" id="A0A430HJI5"/>
<reference evidence="1 2" key="1">
    <citation type="submission" date="2018-12" db="EMBL/GenBank/DDBJ databases">
        <authorList>
            <person name="Yang E."/>
        </authorList>
    </citation>
    <scope>NUCLEOTIDE SEQUENCE [LARGE SCALE GENOMIC DNA]</scope>
    <source>
        <strain evidence="1 2">SOD</strain>
    </source>
</reference>
<dbReference type="InterPro" id="IPR011006">
    <property type="entry name" value="CheY-like_superfamily"/>
</dbReference>
<protein>
    <submittedName>
        <fullName evidence="1">Uncharacterized protein</fullName>
    </submittedName>
</protein>
<comment type="caution">
    <text evidence="1">The sequence shown here is derived from an EMBL/GenBank/DDBJ whole genome shotgun (WGS) entry which is preliminary data.</text>
</comment>
<name>A0A430HJI5_9BURK</name>
<evidence type="ECO:0000313" key="1">
    <source>
        <dbReference type="EMBL" id="RSZ57696.1"/>
    </source>
</evidence>